<dbReference type="PANTHER" id="PTHR11122:SF13">
    <property type="entry name" value="GLUCOSE-6-PHOSPHATE 1-EPIMERASE"/>
    <property type="match status" value="1"/>
</dbReference>
<dbReference type="RefSeq" id="WP_205310487.1">
    <property type="nucleotide sequence ID" value="NZ_JAERPS020000001.1"/>
</dbReference>
<evidence type="ECO:0000256" key="3">
    <source>
        <dbReference type="ARBA" id="ARBA00023235"/>
    </source>
</evidence>
<dbReference type="PANTHER" id="PTHR11122">
    <property type="entry name" value="APOSPORY-ASSOCIATED PROTEIN C-RELATED"/>
    <property type="match status" value="1"/>
</dbReference>
<dbReference type="EMBL" id="JAERPS020000001">
    <property type="protein sequence ID" value="MBZ9610938.1"/>
    <property type="molecule type" value="Genomic_DNA"/>
</dbReference>
<comment type="similarity">
    <text evidence="2 4">Belongs to the glucose-6-phosphate 1-epimerase family.</text>
</comment>
<dbReference type="CDD" id="cd09020">
    <property type="entry name" value="D-hex-6-P-epi_like"/>
    <property type="match status" value="1"/>
</dbReference>
<proteinExistence type="inferred from homology"/>
<gene>
    <name evidence="5" type="ORF">I4W93_004970</name>
</gene>
<accession>A0ABS7X5W3</accession>
<evidence type="ECO:0000313" key="5">
    <source>
        <dbReference type="EMBL" id="MBZ9610938.1"/>
    </source>
</evidence>
<comment type="catalytic activity">
    <reaction evidence="1">
        <text>alpha-D-glucose 6-phosphate = beta-D-glucose 6-phosphate</text>
        <dbReference type="Rhea" id="RHEA:16249"/>
        <dbReference type="ChEBI" id="CHEBI:58225"/>
        <dbReference type="ChEBI" id="CHEBI:58247"/>
        <dbReference type="EC" id="5.1.3.15"/>
    </reaction>
</comment>
<dbReference type="InterPro" id="IPR014718">
    <property type="entry name" value="GH-type_carb-bd"/>
</dbReference>
<keyword evidence="3 4" id="KW-0413">Isomerase</keyword>
<dbReference type="EC" id="5.1.3.15" evidence="4"/>
<sequence>MPRASISQQTGFAHLTDLPCIKLQYGAASAVISLYGGQVLSYQPQPDTELLWVSPLASWQQHTPIRGGVPVCWPWFGAVAPELNPQQQPLPNHGVVRTKLWQLSGQTQRPAGVSVTLAVTLDDLAFYQGSVTLTLCVELADTLSITLHCSTAMLQQAALHSYFAVENISQAAVQPLPLTYLDKLSGGMVQSDSSCAVFNAEVDRIYPQAGETLRLQHAHGDIAIRQSGHDAAVVWNPWRDKSRQAADLADDSYQQFVCVETARLQLHDAAELTLVQQLRRL</sequence>
<dbReference type="InterPro" id="IPR025532">
    <property type="entry name" value="G6P_1-epimerase"/>
</dbReference>
<organism evidence="5 6">
    <name type="scientific">Rheinheimera maricola</name>
    <dbReference type="NCBI Taxonomy" id="2793282"/>
    <lineage>
        <taxon>Bacteria</taxon>
        <taxon>Pseudomonadati</taxon>
        <taxon>Pseudomonadota</taxon>
        <taxon>Gammaproteobacteria</taxon>
        <taxon>Chromatiales</taxon>
        <taxon>Chromatiaceae</taxon>
        <taxon>Rheinheimera</taxon>
    </lineage>
</organism>
<evidence type="ECO:0000256" key="4">
    <source>
        <dbReference type="PIRNR" id="PIRNR016020"/>
    </source>
</evidence>
<evidence type="ECO:0000313" key="6">
    <source>
        <dbReference type="Proteomes" id="UP000663814"/>
    </source>
</evidence>
<reference evidence="5 6" key="1">
    <citation type="submission" date="2021-08" db="EMBL/GenBank/DDBJ databases">
        <title>Rheinheimera aquimaris sp. nov., isolated from seawater of the East Sea in Korea.</title>
        <authorList>
            <person name="Kim K.H."/>
            <person name="Wenting R."/>
            <person name="Kim K.R."/>
            <person name="Jeon C.O."/>
        </authorList>
    </citation>
    <scope>NUCLEOTIDE SEQUENCE [LARGE SCALE GENOMIC DNA]</scope>
    <source>
        <strain evidence="5 6">MA-13</strain>
    </source>
</reference>
<dbReference type="SUPFAM" id="SSF74650">
    <property type="entry name" value="Galactose mutarotase-like"/>
    <property type="match status" value="1"/>
</dbReference>
<evidence type="ECO:0000256" key="1">
    <source>
        <dbReference type="ARBA" id="ARBA00001096"/>
    </source>
</evidence>
<dbReference type="PIRSF" id="PIRSF016020">
    <property type="entry name" value="PHexose_mutarotase"/>
    <property type="match status" value="1"/>
</dbReference>
<dbReference type="Gene3D" id="2.70.98.10">
    <property type="match status" value="1"/>
</dbReference>
<dbReference type="InterPro" id="IPR008183">
    <property type="entry name" value="Aldose_1/G6P_1-epimerase"/>
</dbReference>
<dbReference type="Pfam" id="PF01263">
    <property type="entry name" value="Aldose_epim"/>
    <property type="match status" value="1"/>
</dbReference>
<keyword evidence="6" id="KW-1185">Reference proteome</keyword>
<comment type="caution">
    <text evidence="5">The sequence shown here is derived from an EMBL/GenBank/DDBJ whole genome shotgun (WGS) entry which is preliminary data.</text>
</comment>
<dbReference type="InterPro" id="IPR011013">
    <property type="entry name" value="Gal_mutarotase_sf_dom"/>
</dbReference>
<evidence type="ECO:0000256" key="2">
    <source>
        <dbReference type="ARBA" id="ARBA00005866"/>
    </source>
</evidence>
<protein>
    <recommendedName>
        <fullName evidence="4">Putative glucose-6-phosphate 1-epimerase</fullName>
        <ecNumber evidence="4">5.1.3.15</ecNumber>
    </recommendedName>
</protein>
<name>A0ABS7X5W3_9GAMM</name>
<dbReference type="Proteomes" id="UP000663814">
    <property type="component" value="Unassembled WGS sequence"/>
</dbReference>